<comment type="cofactor">
    <cofactor evidence="1 4">
        <name>pyridoxal 5'-phosphate</name>
        <dbReference type="ChEBI" id="CHEBI:597326"/>
    </cofactor>
</comment>
<dbReference type="OrthoDB" id="3512640at2759"/>
<evidence type="ECO:0000256" key="4">
    <source>
        <dbReference type="RuleBase" id="RU362118"/>
    </source>
</evidence>
<dbReference type="PANTHER" id="PTHR11808">
    <property type="entry name" value="TRANS-SULFURATION ENZYME FAMILY MEMBER"/>
    <property type="match status" value="1"/>
</dbReference>
<reference evidence="5 6" key="1">
    <citation type="submission" date="2019-07" db="EMBL/GenBank/DDBJ databases">
        <title>Genome assembly of two rare yeast pathogens: Diutina rugosa and Trichomonascus ciferrii.</title>
        <authorList>
            <person name="Mixao V."/>
            <person name="Saus E."/>
            <person name="Hansen A."/>
            <person name="Lass-Flor C."/>
            <person name="Gabaldon T."/>
        </authorList>
    </citation>
    <scope>NUCLEOTIDE SEQUENCE [LARGE SCALE GENOMIC DNA]</scope>
    <source>
        <strain evidence="5 6">CBS 613</strain>
    </source>
</reference>
<dbReference type="Gene3D" id="3.90.1150.10">
    <property type="entry name" value="Aspartate Aminotransferase, domain 1"/>
    <property type="match status" value="1"/>
</dbReference>
<dbReference type="PANTHER" id="PTHR11808:SF35">
    <property type="entry name" value="CYSTATHIONINE GAMMA-SYNTHASE (AFU_ORTHOLOGUE AFUA_7G01590)"/>
    <property type="match status" value="1"/>
</dbReference>
<dbReference type="SUPFAM" id="SSF53383">
    <property type="entry name" value="PLP-dependent transferases"/>
    <property type="match status" value="1"/>
</dbReference>
<dbReference type="VEuPathDB" id="FungiDB:DIURU_002207"/>
<dbReference type="FunFam" id="3.40.640.10:FF:000072">
    <property type="entry name" value="Putative cystathionine beta-lyase"/>
    <property type="match status" value="1"/>
</dbReference>
<dbReference type="AlphaFoldDB" id="A0A642USI0"/>
<organism evidence="5 6">
    <name type="scientific">Diutina rugosa</name>
    <name type="common">Yeast</name>
    <name type="synonym">Candida rugosa</name>
    <dbReference type="NCBI Taxonomy" id="5481"/>
    <lineage>
        <taxon>Eukaryota</taxon>
        <taxon>Fungi</taxon>
        <taxon>Dikarya</taxon>
        <taxon>Ascomycota</taxon>
        <taxon>Saccharomycotina</taxon>
        <taxon>Pichiomycetes</taxon>
        <taxon>Debaryomycetaceae</taxon>
        <taxon>Diutina</taxon>
    </lineage>
</organism>
<dbReference type="EMBL" id="SWFT01000066">
    <property type="protein sequence ID" value="KAA8903696.1"/>
    <property type="molecule type" value="Genomic_DNA"/>
</dbReference>
<dbReference type="PIRSF" id="PIRSF001434">
    <property type="entry name" value="CGS"/>
    <property type="match status" value="1"/>
</dbReference>
<dbReference type="GO" id="GO:0016846">
    <property type="term" value="F:carbon-sulfur lyase activity"/>
    <property type="evidence" value="ECO:0007669"/>
    <property type="project" value="TreeGrafter"/>
</dbReference>
<sequence length="372" mass="40427">MTGVSTKGIHGADHLARVPDVVPPINISATFRYDDDPDTWVKAEDGGKPLLDNYLYSRVSHPNSEQVEAIVEQITGYPAVVYSGGMPAYNAALTYYDPKTIAIGHAYHGCRGLANLWTQKFGTKQISIDDEFGGNIGQGDLVHLESPVNPWGTAIDIQAYADRAHKVGAIVLVDATFAPPPIQDPFQHGADIVLHSATKYFGGHSDLLAGLLLVKDAETKNKLVKERVLLGTNIGSLEAAFLLRSLRTFDLRVERQWRSATAIAQHLNDNIDKLSKLTKVYHSSLQTEPFVAKQLVNGHSPVLSIEVTDEATAKSIPGKLKYFIHAVSLGGVESSVHWRVLSDKAIAPNVIRISVGVENVDDLIADLDQALT</sequence>
<dbReference type="Pfam" id="PF01053">
    <property type="entry name" value="Cys_Met_Meta_PP"/>
    <property type="match status" value="1"/>
</dbReference>
<dbReference type="GeneID" id="54780858"/>
<dbReference type="Gene3D" id="3.40.640.10">
    <property type="entry name" value="Type I PLP-dependent aspartate aminotransferase-like (Major domain)"/>
    <property type="match status" value="1"/>
</dbReference>
<name>A0A642USI0_DIURU</name>
<evidence type="ECO:0000256" key="1">
    <source>
        <dbReference type="ARBA" id="ARBA00001933"/>
    </source>
</evidence>
<keyword evidence="2 3" id="KW-0663">Pyridoxal phosphate</keyword>
<dbReference type="InterPro" id="IPR054542">
    <property type="entry name" value="Cys_met_metab_PP"/>
</dbReference>
<dbReference type="InterPro" id="IPR000277">
    <property type="entry name" value="Cys/Met-Metab_PyrdxlP-dep_enz"/>
</dbReference>
<dbReference type="PROSITE" id="PS00868">
    <property type="entry name" value="CYS_MET_METAB_PP"/>
    <property type="match status" value="1"/>
</dbReference>
<dbReference type="OMA" id="WGADLIM"/>
<evidence type="ECO:0008006" key="7">
    <source>
        <dbReference type="Google" id="ProtNLM"/>
    </source>
</evidence>
<dbReference type="Proteomes" id="UP000449547">
    <property type="component" value="Unassembled WGS sequence"/>
</dbReference>
<dbReference type="InterPro" id="IPR015421">
    <property type="entry name" value="PyrdxlP-dep_Trfase_major"/>
</dbReference>
<dbReference type="InterPro" id="IPR015422">
    <property type="entry name" value="PyrdxlP-dep_Trfase_small"/>
</dbReference>
<dbReference type="GO" id="GO:0030170">
    <property type="term" value="F:pyridoxal phosphate binding"/>
    <property type="evidence" value="ECO:0007669"/>
    <property type="project" value="InterPro"/>
</dbReference>
<dbReference type="GO" id="GO:0005737">
    <property type="term" value="C:cytoplasm"/>
    <property type="evidence" value="ECO:0007669"/>
    <property type="project" value="TreeGrafter"/>
</dbReference>
<dbReference type="RefSeq" id="XP_034012902.1">
    <property type="nucleotide sequence ID" value="XM_034154834.1"/>
</dbReference>
<comment type="similarity">
    <text evidence="4">Belongs to the trans-sulfuration enzymes family.</text>
</comment>
<proteinExistence type="inferred from homology"/>
<dbReference type="InterPro" id="IPR015424">
    <property type="entry name" value="PyrdxlP-dep_Trfase"/>
</dbReference>
<dbReference type="GO" id="GO:0019346">
    <property type="term" value="P:transsulfuration"/>
    <property type="evidence" value="ECO:0007669"/>
    <property type="project" value="InterPro"/>
</dbReference>
<protein>
    <recommendedName>
        <fullName evidence="7">Cystathionine gamma-synthase</fullName>
    </recommendedName>
</protein>
<feature type="modified residue" description="N6-(pyridoxal phosphate)lysine" evidence="3">
    <location>
        <position position="199"/>
    </location>
</feature>
<evidence type="ECO:0000313" key="6">
    <source>
        <dbReference type="Proteomes" id="UP000449547"/>
    </source>
</evidence>
<keyword evidence="6" id="KW-1185">Reference proteome</keyword>
<comment type="caution">
    <text evidence="5">The sequence shown here is derived from an EMBL/GenBank/DDBJ whole genome shotgun (WGS) entry which is preliminary data.</text>
</comment>
<accession>A0A642USI0</accession>
<evidence type="ECO:0000313" key="5">
    <source>
        <dbReference type="EMBL" id="KAA8903696.1"/>
    </source>
</evidence>
<evidence type="ECO:0000256" key="2">
    <source>
        <dbReference type="ARBA" id="ARBA00022898"/>
    </source>
</evidence>
<gene>
    <name evidence="5" type="ORF">DIURU_002207</name>
</gene>
<evidence type="ECO:0000256" key="3">
    <source>
        <dbReference type="PIRSR" id="PIRSR001434-2"/>
    </source>
</evidence>